<feature type="domain" description="Transposase IS66 central" evidence="2">
    <location>
        <begin position="38"/>
        <end position="157"/>
    </location>
</feature>
<protein>
    <submittedName>
        <fullName evidence="3">Transposase</fullName>
    </submittedName>
</protein>
<proteinExistence type="predicted"/>
<organism evidence="3">
    <name type="scientific">Leptospirillum sp. Group II '5-way CG'</name>
    <dbReference type="NCBI Taxonomy" id="419541"/>
    <lineage>
        <taxon>Bacteria</taxon>
        <taxon>Pseudomonadati</taxon>
        <taxon>Nitrospirota</taxon>
        <taxon>Nitrospiria</taxon>
        <taxon>Nitrospirales</taxon>
        <taxon>Nitrospiraceae</taxon>
        <taxon>Leptospirillum</taxon>
    </lineage>
</organism>
<dbReference type="InterPro" id="IPR052344">
    <property type="entry name" value="Transposase-related"/>
</dbReference>
<reference evidence="3" key="2">
    <citation type="journal article" date="2008" name="PLoS Biol.">
        <title>Population genomic analysis of strain variation in Leptospirillum group II bacteria involved in acid mine drainage formation.</title>
        <authorList>
            <person name="Simmons S.L."/>
            <person name="Dibartolo G."/>
            <person name="Denef V.J."/>
            <person name="Goltsman D.S."/>
            <person name="Thelen M.P."/>
            <person name="Banfield J.F."/>
        </authorList>
    </citation>
    <scope>NUCLEOTIDE SEQUENCE [LARGE SCALE GENOMIC DNA]</scope>
</reference>
<dbReference type="PANTHER" id="PTHR33678">
    <property type="entry name" value="BLL1576 PROTEIN"/>
    <property type="match status" value="1"/>
</dbReference>
<dbReference type="EMBL" id="DS995261">
    <property type="protein sequence ID" value="EDZ38360.1"/>
    <property type="molecule type" value="Genomic_DNA"/>
</dbReference>
<dbReference type="InterPro" id="IPR004291">
    <property type="entry name" value="Transposase_IS66_central"/>
</dbReference>
<feature type="region of interest" description="Disordered" evidence="1">
    <location>
        <begin position="181"/>
        <end position="209"/>
    </location>
</feature>
<evidence type="ECO:0000259" key="2">
    <source>
        <dbReference type="Pfam" id="PF03050"/>
    </source>
</evidence>
<name>B6AQ45_9BACT</name>
<evidence type="ECO:0000313" key="3">
    <source>
        <dbReference type="EMBL" id="EDZ38360.1"/>
    </source>
</evidence>
<reference evidence="3" key="1">
    <citation type="journal article" date="2004" name="Nature">
        <title>Community structure and metabolism through reconstruction of microbial genomes from the environment.</title>
        <authorList>
            <person name="Tyson G.W."/>
            <person name="Chapman J."/>
            <person name="Hugenholtz P."/>
            <person name="Allen E.E."/>
            <person name="Ram R.J."/>
            <person name="Richardson P.M."/>
            <person name="Solovyev V.V."/>
            <person name="Rubin E.M."/>
            <person name="Rokhsar D.S."/>
            <person name="Banfield J.F."/>
        </authorList>
    </citation>
    <scope>NUCLEOTIDE SEQUENCE [LARGE SCALE GENOMIC DNA]</scope>
</reference>
<accession>B6AQ45</accession>
<dbReference type="Pfam" id="PF03050">
    <property type="entry name" value="DDE_Tnp_IS66"/>
    <property type="match status" value="1"/>
</dbReference>
<gene>
    <name evidence="3" type="ORF">CGL2_10965009</name>
</gene>
<dbReference type="AlphaFoldDB" id="B6AQ45"/>
<evidence type="ECO:0000256" key="1">
    <source>
        <dbReference type="SAM" id="MobiDB-lite"/>
    </source>
</evidence>
<sequence>MRPFRRINRRPRFRKTCSCPGTPATLQAPPAPRLIPKGKIGVSLWVTLLRDKFDSNQPTARLLKDLERHGLHLSPGTITDGLRRISEFFHPLYEAIREKSRTASVSQADETRYYVTGDTQGQSNGSQKSPHRWWLWIILTASTVLYVIDPSRSAKVPFDPFFHRESAPSWSTATRPTNMPLLGLSDSRSPSAGPMFDGILSKPSSPSLG</sequence>